<sequence>KRLVQQLYEVDDKLVQNIQAAQKVYKQPVSQPILYPPQISVPQYQFIGDQFEINNDQISKAGQQLKHSLKELNIRLIEQQNVQSQLELQERVYNLVIPPNQSIKPMPHDPYCEFNPIIWPEFPVSQTSFSGFLQQVMVQRNEMINLMLEQQTSRQSIINRIRYLKQQLGDGFKPSTVWQLEEQRKRRTQKTELTGQLSQLSIDQINGVLMKTYQTQFDRTSISSSFEETLLKLSNLYLQIFSKINVNEQDLGGDFERMFYEKVHQKYPQDLYKQPNLKQVAMKPYQMDGLRFLVSMYLGNANQAAIGKNVCGVCVADDMGLGKTLQSIAFIQYLHEKKLNKSIHLIIAPLAVSDNWILEFRRFAPDLNIILYKGTEREDLRHQIISKKNYYQAVITTYDYIISDHNFFKKFSFDSVIVDEASRIKNCRSKLITVLRNEITCRFRILLSGTPLQNNLRELFTLLQFIHGSVFQNFDQFDSIFGKIIKKEKQLAMDDYEADENQKDDEEDDTNLQELKESDLETSVRNLNTPAENVTESSIMTNATAGISDTRMCDDEKVFIINRLHGIIKPFMIRRIKSDVLDQLPPKEEVVLRCELSGLQSHLYSLAIQQAGRILDTTITINSEYSAAALPKSFIRNVDMYLRKICNHPYAGLEKTQLDNMYYFLLDQSQKFMNGHIANNSKLYQKQLQQEELKPIAETQPHMIQNVYLSNSLWRESGKLTLLHRILYKFKQTNHRVLVFSQFKTILNILEQYMIEREYKYLRFDGDVKDEVRNKLVAQFNQEDSQYFVFLLSTRAAAHGLNLQSADTVIIYDCDFNAFYDLQAQDRVYRIGQTKPVKVFKFYSNTMLEQKMLTCAYNKLQMAQTIIDAGGFSQNQGETEKKSTREVILEVFKSGKILEENIEILKGSELNKQLARSEGEFRIFENLDKKLDQEWLELNLNQETPQLFKEVPEIFALNSEKLQEELREKYFVNEPEEVKKDGRGRKKLTEEQKLQKQKELLAELEQGEEEEVEQETIRALSIQGHTNKDLFFTIYDAAIYAKFIDVYKFCNEIEQKPREMYQPYYKLMFQYMYGDVLQQFCEGFQFENVNFVELMCGPQSDLREFVHDQEYFIQKHNLNMVDLKNQHIKIGKQVLNVTYNENVLYSLKQIAPVNIDIFKCYLSFHLRLLAVLHIVMRKHTMDLDYTATGKPFQQNHIKYYYCYQFWDLPTVEAFPAYYQQIQLPITLKLIWLKCATLSYLSLADFVADFSLMLRNCTKFNPPKSFLANLAQKLQYHFNSTIKLFFDPDDLTKAGAGIGIFDVLEIADDISEHCEFEVIEAISGGQFGSGFYGGGFNEKFTYDIYQWVNAAKKKAK</sequence>
<feature type="domain" description="Bromo" evidence="5">
    <location>
        <begin position="1197"/>
        <end position="1267"/>
    </location>
</feature>
<dbReference type="Gene3D" id="1.20.920.10">
    <property type="entry name" value="Bromodomain-like"/>
    <property type="match status" value="1"/>
</dbReference>
<keyword evidence="2 3" id="KW-0103">Bromodomain</keyword>
<evidence type="ECO:0000256" key="2">
    <source>
        <dbReference type="ARBA" id="ARBA00023117"/>
    </source>
</evidence>
<dbReference type="InterPro" id="IPR038718">
    <property type="entry name" value="SNF2-like_sf"/>
</dbReference>
<dbReference type="FunFam" id="3.40.50.10810:FF:000085">
    <property type="entry name" value="Transcription regulatory protein SNF2"/>
    <property type="match status" value="1"/>
</dbReference>
<evidence type="ECO:0000259" key="5">
    <source>
        <dbReference type="PROSITE" id="PS50014"/>
    </source>
</evidence>
<dbReference type="Pfam" id="PF00271">
    <property type="entry name" value="Helicase_C"/>
    <property type="match status" value="1"/>
</dbReference>
<dbReference type="InterPro" id="IPR000330">
    <property type="entry name" value="SNF2_N"/>
</dbReference>
<dbReference type="InterPro" id="IPR036427">
    <property type="entry name" value="Bromodomain-like_sf"/>
</dbReference>
<dbReference type="GO" id="GO:0005524">
    <property type="term" value="F:ATP binding"/>
    <property type="evidence" value="ECO:0007669"/>
    <property type="project" value="InterPro"/>
</dbReference>
<dbReference type="Pfam" id="PF00176">
    <property type="entry name" value="SNF2-rel_dom"/>
    <property type="match status" value="1"/>
</dbReference>
<reference evidence="8" key="1">
    <citation type="submission" date="2015-07" db="EMBL/GenBank/DDBJ databases">
        <title>Adaptation to a free-living lifestyle via gene acquisitions in the diplomonad Trepomonas sp. PC1.</title>
        <authorList>
            <person name="Xu F."/>
            <person name="Jerlstrom-Hultqvist J."/>
            <person name="Kolisko M."/>
            <person name="Simpson A.G.B."/>
            <person name="Roger A.J."/>
            <person name="Svard S.G."/>
            <person name="Andersson J.O."/>
        </authorList>
    </citation>
    <scope>NUCLEOTIDE SEQUENCE</scope>
    <source>
        <strain evidence="8">PC1</strain>
    </source>
</reference>
<dbReference type="SUPFAM" id="SSF47370">
    <property type="entry name" value="Bromodomain"/>
    <property type="match status" value="1"/>
</dbReference>
<gene>
    <name evidence="8" type="ORF">TPC1_15963</name>
</gene>
<dbReference type="SMART" id="SM00490">
    <property type="entry name" value="HELICc"/>
    <property type="match status" value="1"/>
</dbReference>
<dbReference type="CDD" id="cd04369">
    <property type="entry name" value="Bromodomain"/>
    <property type="match status" value="1"/>
</dbReference>
<dbReference type="SUPFAM" id="SSF52540">
    <property type="entry name" value="P-loop containing nucleoside triphosphate hydrolases"/>
    <property type="match status" value="2"/>
</dbReference>
<dbReference type="InterPro" id="IPR001487">
    <property type="entry name" value="Bromodomain"/>
</dbReference>
<dbReference type="InterPro" id="IPR049730">
    <property type="entry name" value="SNF2/RAD54-like_C"/>
</dbReference>
<evidence type="ECO:0000313" key="8">
    <source>
        <dbReference type="EMBL" id="JAP92180.1"/>
    </source>
</evidence>
<dbReference type="PANTHER" id="PTHR10799">
    <property type="entry name" value="SNF2/RAD54 HELICASE FAMILY"/>
    <property type="match status" value="1"/>
</dbReference>
<feature type="coiled-coil region" evidence="4">
    <location>
        <begin position="987"/>
        <end position="1014"/>
    </location>
</feature>
<dbReference type="EMBL" id="GDID01004426">
    <property type="protein sequence ID" value="JAP92180.1"/>
    <property type="molecule type" value="Transcribed_RNA"/>
</dbReference>
<dbReference type="GO" id="GO:0016787">
    <property type="term" value="F:hydrolase activity"/>
    <property type="evidence" value="ECO:0007669"/>
    <property type="project" value="UniProtKB-KW"/>
</dbReference>
<feature type="non-terminal residue" evidence="8">
    <location>
        <position position="1"/>
    </location>
</feature>
<dbReference type="InterPro" id="IPR027417">
    <property type="entry name" value="P-loop_NTPase"/>
</dbReference>
<dbReference type="SMART" id="SM00297">
    <property type="entry name" value="BROMO"/>
    <property type="match status" value="1"/>
</dbReference>
<evidence type="ECO:0000259" key="7">
    <source>
        <dbReference type="PROSITE" id="PS51194"/>
    </source>
</evidence>
<dbReference type="Gene3D" id="3.40.50.10810">
    <property type="entry name" value="Tandem AAA-ATPase domain"/>
    <property type="match status" value="1"/>
</dbReference>
<organism evidence="8">
    <name type="scientific">Trepomonas sp. PC1</name>
    <dbReference type="NCBI Taxonomy" id="1076344"/>
    <lineage>
        <taxon>Eukaryota</taxon>
        <taxon>Metamonada</taxon>
        <taxon>Diplomonadida</taxon>
        <taxon>Hexamitidae</taxon>
        <taxon>Hexamitinae</taxon>
        <taxon>Trepomonas</taxon>
    </lineage>
</organism>
<dbReference type="SMART" id="SM00487">
    <property type="entry name" value="DEXDc"/>
    <property type="match status" value="1"/>
</dbReference>
<keyword evidence="4" id="KW-0175">Coiled coil</keyword>
<dbReference type="PROSITE" id="PS51194">
    <property type="entry name" value="HELICASE_CTER"/>
    <property type="match status" value="1"/>
</dbReference>
<dbReference type="InterPro" id="IPR014001">
    <property type="entry name" value="Helicase_ATP-bd"/>
</dbReference>
<evidence type="ECO:0000256" key="1">
    <source>
        <dbReference type="ARBA" id="ARBA00022801"/>
    </source>
</evidence>
<keyword evidence="1" id="KW-0378">Hydrolase</keyword>
<feature type="domain" description="Helicase C-terminal" evidence="7">
    <location>
        <begin position="722"/>
        <end position="888"/>
    </location>
</feature>
<proteinExistence type="predicted"/>
<dbReference type="InterPro" id="IPR001650">
    <property type="entry name" value="Helicase_C-like"/>
</dbReference>
<accession>A0A146K5K8</accession>
<dbReference type="Gene3D" id="3.40.50.300">
    <property type="entry name" value="P-loop containing nucleotide triphosphate hydrolases"/>
    <property type="match status" value="1"/>
</dbReference>
<evidence type="ECO:0000256" key="4">
    <source>
        <dbReference type="SAM" id="Coils"/>
    </source>
</evidence>
<dbReference type="PROSITE" id="PS51192">
    <property type="entry name" value="HELICASE_ATP_BIND_1"/>
    <property type="match status" value="1"/>
</dbReference>
<dbReference type="CDD" id="cd17919">
    <property type="entry name" value="DEXHc_Snf"/>
    <property type="match status" value="1"/>
</dbReference>
<protein>
    <submittedName>
        <fullName evidence="8">SNF-2 family ATP dependent chromatin remodeling factor</fullName>
    </submittedName>
</protein>
<evidence type="ECO:0000259" key="6">
    <source>
        <dbReference type="PROSITE" id="PS51192"/>
    </source>
</evidence>
<dbReference type="Pfam" id="PF00439">
    <property type="entry name" value="Bromodomain"/>
    <property type="match status" value="1"/>
</dbReference>
<feature type="domain" description="Helicase ATP-binding" evidence="6">
    <location>
        <begin position="304"/>
        <end position="469"/>
    </location>
</feature>
<dbReference type="CDD" id="cd18793">
    <property type="entry name" value="SF2_C_SNF"/>
    <property type="match status" value="1"/>
</dbReference>
<dbReference type="PROSITE" id="PS50014">
    <property type="entry name" value="BROMODOMAIN_2"/>
    <property type="match status" value="1"/>
</dbReference>
<name>A0A146K5K8_9EUKA</name>
<evidence type="ECO:0000256" key="3">
    <source>
        <dbReference type="PROSITE-ProRule" id="PRU00035"/>
    </source>
</evidence>